<proteinExistence type="predicted"/>
<evidence type="ECO:0008006" key="4">
    <source>
        <dbReference type="Google" id="ProtNLM"/>
    </source>
</evidence>
<dbReference type="Gene3D" id="1.10.10.690">
    <property type="entry name" value="YidB-like"/>
    <property type="match status" value="1"/>
</dbReference>
<dbReference type="InterPro" id="IPR027405">
    <property type="entry name" value="YidB-like"/>
</dbReference>
<evidence type="ECO:0000256" key="1">
    <source>
        <dbReference type="SAM" id="MobiDB-lite"/>
    </source>
</evidence>
<dbReference type="OrthoDB" id="4235777at2"/>
<evidence type="ECO:0000313" key="3">
    <source>
        <dbReference type="Proteomes" id="UP000249842"/>
    </source>
</evidence>
<dbReference type="Proteomes" id="UP000249842">
    <property type="component" value="Unassembled WGS sequence"/>
</dbReference>
<dbReference type="SUPFAM" id="SSF140804">
    <property type="entry name" value="YidB-like"/>
    <property type="match status" value="1"/>
</dbReference>
<gene>
    <name evidence="2" type="ORF">DJ021_15210</name>
</gene>
<sequence>MGLLDSVLGSVTGGGRPQGRSQGPGSVIVAGLLLALAVKAARHYAPQPGQGAGEGRSFDPQRQPAQPAQTGGGLGGMGGAGLGGALGGLLGGGGLGNILGGLGGAGALGALISQFQQKGYGQQVNSWVGSGQNQPIAPNQLEDALGDDTVRQLEQQTGMPRQALLSDLSRTLPEAVHELTPASRVPTDDELQQIAGQAAAGH</sequence>
<dbReference type="InterPro" id="IPR045372">
    <property type="entry name" value="YidB"/>
</dbReference>
<dbReference type="AlphaFoldDB" id="A0A328B1K7"/>
<dbReference type="EMBL" id="QFYP01000001">
    <property type="protein sequence ID" value="RAK61063.1"/>
    <property type="molecule type" value="Genomic_DNA"/>
</dbReference>
<feature type="region of interest" description="Disordered" evidence="1">
    <location>
        <begin position="179"/>
        <end position="202"/>
    </location>
</feature>
<evidence type="ECO:0000313" key="2">
    <source>
        <dbReference type="EMBL" id="RAK61063.1"/>
    </source>
</evidence>
<keyword evidence="3" id="KW-1185">Reference proteome</keyword>
<dbReference type="Pfam" id="PF20159">
    <property type="entry name" value="YidB"/>
    <property type="match status" value="1"/>
</dbReference>
<feature type="region of interest" description="Disordered" evidence="1">
    <location>
        <begin position="45"/>
        <end position="76"/>
    </location>
</feature>
<name>A0A328B1K7_9CAUL</name>
<accession>A0A328B1K7</accession>
<organism evidence="2 3">
    <name type="scientific">Phenylobacterium hankyongense</name>
    <dbReference type="NCBI Taxonomy" id="1813876"/>
    <lineage>
        <taxon>Bacteria</taxon>
        <taxon>Pseudomonadati</taxon>
        <taxon>Pseudomonadota</taxon>
        <taxon>Alphaproteobacteria</taxon>
        <taxon>Caulobacterales</taxon>
        <taxon>Caulobacteraceae</taxon>
        <taxon>Phenylobacterium</taxon>
    </lineage>
</organism>
<reference evidence="3" key="1">
    <citation type="submission" date="2018-05" db="EMBL/GenBank/DDBJ databases">
        <authorList>
            <person name="Li X."/>
        </authorList>
    </citation>
    <scope>NUCLEOTIDE SEQUENCE [LARGE SCALE GENOMIC DNA]</scope>
    <source>
        <strain evidence="3">HKS-05</strain>
    </source>
</reference>
<comment type="caution">
    <text evidence="2">The sequence shown here is derived from an EMBL/GenBank/DDBJ whole genome shotgun (WGS) entry which is preliminary data.</text>
</comment>
<protein>
    <recommendedName>
        <fullName evidence="4">DUF937 domain-containing protein</fullName>
    </recommendedName>
</protein>